<dbReference type="AlphaFoldDB" id="A0A0H5QR44"/>
<dbReference type="Pfam" id="PF17852">
    <property type="entry name" value="Dynein_AAA_lid"/>
    <property type="match status" value="1"/>
</dbReference>
<dbReference type="SUPFAM" id="SSF52540">
    <property type="entry name" value="P-loop containing nucleoside triphosphate hydrolases"/>
    <property type="match status" value="1"/>
</dbReference>
<organism evidence="2">
    <name type="scientific">Spongospora subterranea</name>
    <dbReference type="NCBI Taxonomy" id="70186"/>
    <lineage>
        <taxon>Eukaryota</taxon>
        <taxon>Sar</taxon>
        <taxon>Rhizaria</taxon>
        <taxon>Endomyxa</taxon>
        <taxon>Phytomyxea</taxon>
        <taxon>Plasmodiophorida</taxon>
        <taxon>Plasmodiophoridae</taxon>
        <taxon>Spongospora</taxon>
    </lineage>
</organism>
<proteinExistence type="predicted"/>
<dbReference type="GO" id="GO:0051959">
    <property type="term" value="F:dynein light intermediate chain binding"/>
    <property type="evidence" value="ECO:0007669"/>
    <property type="project" value="InterPro"/>
</dbReference>
<reference evidence="2" key="1">
    <citation type="submission" date="2015-04" db="EMBL/GenBank/DDBJ databases">
        <title>The genome sequence of the plant pathogenic Rhizarian Plasmodiophora brassicae reveals insights in its biotrophic life cycle and the origin of chitin synthesis.</title>
        <authorList>
            <person name="Schwelm A."/>
            <person name="Fogelqvist J."/>
            <person name="Knaust A."/>
            <person name="Julke S."/>
            <person name="Lilja T."/>
            <person name="Dhandapani V."/>
            <person name="Bonilla-Rosso G."/>
            <person name="Karlsson M."/>
            <person name="Shevchenko A."/>
            <person name="Choi S.R."/>
            <person name="Kim H.G."/>
            <person name="Park J.Y."/>
            <person name="Lim Y.P."/>
            <person name="Ludwig-Muller J."/>
            <person name="Dixelius C."/>
        </authorList>
    </citation>
    <scope>NUCLEOTIDE SEQUENCE</scope>
    <source>
        <tissue evidence="2">Potato root galls</tissue>
    </source>
</reference>
<feature type="non-terminal residue" evidence="2">
    <location>
        <position position="1"/>
    </location>
</feature>
<protein>
    <recommendedName>
        <fullName evidence="1">Dynein heavy chain AAA 5 extension domain-containing protein</fullName>
    </recommendedName>
</protein>
<dbReference type="InterPro" id="IPR027417">
    <property type="entry name" value="P-loop_NTPase"/>
</dbReference>
<dbReference type="PANTHER" id="PTHR45703:SF1">
    <property type="entry name" value="DYNEINS HEAVY CHAIN"/>
    <property type="match status" value="1"/>
</dbReference>
<evidence type="ECO:0000313" key="2">
    <source>
        <dbReference type="EMBL" id="CRZ03946.1"/>
    </source>
</evidence>
<dbReference type="EMBL" id="HACM01003504">
    <property type="protein sequence ID" value="CRZ03946.1"/>
    <property type="molecule type" value="Transcribed_RNA"/>
</dbReference>
<dbReference type="Pfam" id="PF12775">
    <property type="entry name" value="AAA_7"/>
    <property type="match status" value="1"/>
</dbReference>
<dbReference type="Gene3D" id="3.40.50.300">
    <property type="entry name" value="P-loop containing nucleotide triphosphate hydrolases"/>
    <property type="match status" value="1"/>
</dbReference>
<dbReference type="InterPro" id="IPR026983">
    <property type="entry name" value="DHC"/>
</dbReference>
<sequence length="104" mass="12252">RQRFDQWLRLQCDLHGIERTPPESGLVYDFQFDVLDDVWKPWMKTIPEYVIPSKAPFQELIVPTIDSVRYTYLLDQHIRSRRHILLTGNTGTGKTVNVTQYMAS</sequence>
<accession>A0A0H5QR44</accession>
<dbReference type="InterPro" id="IPR041466">
    <property type="entry name" value="Dynein_AAA5_ext"/>
</dbReference>
<feature type="non-terminal residue" evidence="2">
    <location>
        <position position="104"/>
    </location>
</feature>
<dbReference type="GO" id="GO:0030286">
    <property type="term" value="C:dynein complex"/>
    <property type="evidence" value="ECO:0007669"/>
    <property type="project" value="InterPro"/>
</dbReference>
<feature type="domain" description="Dynein heavy chain AAA 5 extension" evidence="1">
    <location>
        <begin position="1"/>
        <end position="43"/>
    </location>
</feature>
<dbReference type="PANTHER" id="PTHR45703">
    <property type="entry name" value="DYNEIN HEAVY CHAIN"/>
    <property type="match status" value="1"/>
</dbReference>
<evidence type="ECO:0000259" key="1">
    <source>
        <dbReference type="Pfam" id="PF17852"/>
    </source>
</evidence>
<dbReference type="GO" id="GO:0007018">
    <property type="term" value="P:microtubule-based movement"/>
    <property type="evidence" value="ECO:0007669"/>
    <property type="project" value="InterPro"/>
</dbReference>
<name>A0A0H5QR44_9EUKA</name>
<dbReference type="Gene3D" id="1.10.472.130">
    <property type="match status" value="1"/>
</dbReference>
<dbReference type="GO" id="GO:0045505">
    <property type="term" value="F:dynein intermediate chain binding"/>
    <property type="evidence" value="ECO:0007669"/>
    <property type="project" value="InterPro"/>
</dbReference>